<dbReference type="Pfam" id="PF04954">
    <property type="entry name" value="SIP"/>
    <property type="match status" value="1"/>
</dbReference>
<dbReference type="AlphaFoldDB" id="A0A1H2XYS5"/>
<dbReference type="Pfam" id="PF08021">
    <property type="entry name" value="FAD_binding_9"/>
    <property type="match status" value="1"/>
</dbReference>
<reference evidence="4" key="1">
    <citation type="submission" date="2016-10" db="EMBL/GenBank/DDBJ databases">
        <authorList>
            <person name="Varghese N."/>
            <person name="Submissions S."/>
        </authorList>
    </citation>
    <scope>NUCLEOTIDE SEQUENCE [LARGE SCALE GENOMIC DNA]</scope>
    <source>
        <strain evidence="4">DSM 27839</strain>
    </source>
</reference>
<sequence length="348" mass="38227">MTVLSSFPLQSETILPGIDFSALKQVILHEAQEHDLAIIENTETRVITETPFGSYCFQTAPEGVLARIYATKPDWLFMLQESFVEHLAHFLPHIVEGVRWSDGPKTGALPPNFHFATVISVKPVGTCFLRVRIKARNLSSFQDDAIHFRLVLPPAGLEDIEWPSVSENGSTIWPKGEKALHRPVYTTRWIDHSQGLMDFDVFLHEGGRTTGWATGAQPGDLVAVVGPGGGGLPNTKRILIYADETALPAAARILESLPHDAQGHVAIQAAQGALCAYSLSAPEGVSITWMKSENTQSLSQLADSAHQEFPDHFMWFACEKVEVQKLRAAFKNNDGDPANAYIAAYWSA</sequence>
<dbReference type="InterPro" id="IPR017927">
    <property type="entry name" value="FAD-bd_FR_type"/>
</dbReference>
<name>A0A1H2XYS5_9RHOB</name>
<dbReference type="CDD" id="cd06193">
    <property type="entry name" value="siderophore_interacting"/>
    <property type="match status" value="1"/>
</dbReference>
<proteinExistence type="inferred from homology"/>
<dbReference type="RefSeq" id="WP_074736628.1">
    <property type="nucleotide sequence ID" value="NZ_FNNP01000002.1"/>
</dbReference>
<accession>A0A1H2XYS5</accession>
<feature type="domain" description="FAD-binding FR-type" evidence="2">
    <location>
        <begin position="111"/>
        <end position="234"/>
    </location>
</feature>
<dbReference type="STRING" id="985054.SAMN05444358_10294"/>
<gene>
    <name evidence="3" type="ORF">SAMN05444358_10294</name>
</gene>
<evidence type="ECO:0000313" key="3">
    <source>
        <dbReference type="EMBL" id="SDW97728.1"/>
    </source>
</evidence>
<protein>
    <submittedName>
        <fullName evidence="3">NADPH-dependent ferric siderophore reductase, contains FAD-binding and SIP domains</fullName>
    </submittedName>
</protein>
<dbReference type="InterPro" id="IPR039261">
    <property type="entry name" value="FNR_nucleotide-bd"/>
</dbReference>
<dbReference type="OrthoDB" id="9814826at2"/>
<dbReference type="Gene3D" id="3.40.50.80">
    <property type="entry name" value="Nucleotide-binding domain of ferredoxin-NADP reductase (FNR) module"/>
    <property type="match status" value="1"/>
</dbReference>
<evidence type="ECO:0000313" key="4">
    <source>
        <dbReference type="Proteomes" id="UP000183400"/>
    </source>
</evidence>
<dbReference type="EMBL" id="FNNP01000002">
    <property type="protein sequence ID" value="SDW97728.1"/>
    <property type="molecule type" value="Genomic_DNA"/>
</dbReference>
<comment type="similarity">
    <text evidence="1">Belongs to the SIP oxidoreductase family.</text>
</comment>
<dbReference type="InterPro" id="IPR039374">
    <property type="entry name" value="SIP_fam"/>
</dbReference>
<dbReference type="Gene3D" id="2.40.30.10">
    <property type="entry name" value="Translation factors"/>
    <property type="match status" value="1"/>
</dbReference>
<evidence type="ECO:0000259" key="2">
    <source>
        <dbReference type="PROSITE" id="PS51384"/>
    </source>
</evidence>
<dbReference type="PROSITE" id="PS51384">
    <property type="entry name" value="FAD_FR"/>
    <property type="match status" value="1"/>
</dbReference>
<dbReference type="InterPro" id="IPR013113">
    <property type="entry name" value="SIP_FAD-bd"/>
</dbReference>
<dbReference type="PANTHER" id="PTHR30157:SF0">
    <property type="entry name" value="NADPH-DEPENDENT FERRIC-CHELATE REDUCTASE"/>
    <property type="match status" value="1"/>
</dbReference>
<dbReference type="Proteomes" id="UP000183400">
    <property type="component" value="Unassembled WGS sequence"/>
</dbReference>
<evidence type="ECO:0000256" key="1">
    <source>
        <dbReference type="ARBA" id="ARBA00035644"/>
    </source>
</evidence>
<dbReference type="PANTHER" id="PTHR30157">
    <property type="entry name" value="FERRIC REDUCTASE, NADPH-DEPENDENT"/>
    <property type="match status" value="1"/>
</dbReference>
<dbReference type="SUPFAM" id="SSF63380">
    <property type="entry name" value="Riboflavin synthase domain-like"/>
    <property type="match status" value="1"/>
</dbReference>
<organism evidence="3 4">
    <name type="scientific">Ruegeria halocynthiae</name>
    <dbReference type="NCBI Taxonomy" id="985054"/>
    <lineage>
        <taxon>Bacteria</taxon>
        <taxon>Pseudomonadati</taxon>
        <taxon>Pseudomonadota</taxon>
        <taxon>Alphaproteobacteria</taxon>
        <taxon>Rhodobacterales</taxon>
        <taxon>Roseobacteraceae</taxon>
        <taxon>Ruegeria</taxon>
    </lineage>
</organism>
<keyword evidence="4" id="KW-1185">Reference proteome</keyword>
<dbReference type="InterPro" id="IPR017938">
    <property type="entry name" value="Riboflavin_synthase-like_b-brl"/>
</dbReference>
<dbReference type="GO" id="GO:0016491">
    <property type="term" value="F:oxidoreductase activity"/>
    <property type="evidence" value="ECO:0007669"/>
    <property type="project" value="InterPro"/>
</dbReference>
<dbReference type="InterPro" id="IPR007037">
    <property type="entry name" value="SIP_rossman_dom"/>
</dbReference>